<feature type="domain" description="DUF4825" evidence="2">
    <location>
        <begin position="31"/>
        <end position="116"/>
    </location>
</feature>
<dbReference type="KEGG" id="paek:D3873_00570"/>
<keyword evidence="4" id="KW-1185">Reference proteome</keyword>
<evidence type="ECO:0000259" key="2">
    <source>
        <dbReference type="Pfam" id="PF16107"/>
    </source>
</evidence>
<evidence type="ECO:0000313" key="4">
    <source>
        <dbReference type="Proteomes" id="UP000265725"/>
    </source>
</evidence>
<keyword evidence="1" id="KW-0732">Signal</keyword>
<dbReference type="Pfam" id="PF16107">
    <property type="entry name" value="DUF4825"/>
    <property type="match status" value="1"/>
</dbReference>
<proteinExistence type="predicted"/>
<sequence length="161" mass="18454">MKKTGTFFLSIILATSLAACNEESTMYGDVFDYKDSYVGDNSSVVAIVKTMPGNESVDQIALETNEKPYGIEISYKEEDTFLDEHKRGEIMVSNATYLYTLVKNVEIITFVFPEKEYQLSRQEVEEWYGQELSEVETEDQLQTLMEEKLENENAISELIPQ</sequence>
<reference evidence="4" key="1">
    <citation type="submission" date="2018-09" db="EMBL/GenBank/DDBJ databases">
        <authorList>
            <person name="Zhu H."/>
        </authorList>
    </citation>
    <scope>NUCLEOTIDE SEQUENCE [LARGE SCALE GENOMIC DNA]</scope>
    <source>
        <strain evidence="4">K2R23-3</strain>
    </source>
</reference>
<organism evidence="3 4">
    <name type="scientific">Paenisporosarcina cavernae</name>
    <dbReference type="NCBI Taxonomy" id="2320858"/>
    <lineage>
        <taxon>Bacteria</taxon>
        <taxon>Bacillati</taxon>
        <taxon>Bacillota</taxon>
        <taxon>Bacilli</taxon>
        <taxon>Bacillales</taxon>
        <taxon>Caryophanaceae</taxon>
        <taxon>Paenisporosarcina</taxon>
    </lineage>
</organism>
<name>A0A385YP37_9BACL</name>
<dbReference type="InterPro" id="IPR032250">
    <property type="entry name" value="DUF4825"/>
</dbReference>
<evidence type="ECO:0000313" key="3">
    <source>
        <dbReference type="EMBL" id="AYC28435.1"/>
    </source>
</evidence>
<accession>A0A385YP37</accession>
<dbReference type="RefSeq" id="WP_119882180.1">
    <property type="nucleotide sequence ID" value="NZ_CP032418.1"/>
</dbReference>
<protein>
    <submittedName>
        <fullName evidence="3">DUF4825 domain-containing protein</fullName>
    </submittedName>
</protein>
<dbReference type="OrthoDB" id="2352542at2"/>
<dbReference type="Proteomes" id="UP000265725">
    <property type="component" value="Chromosome"/>
</dbReference>
<dbReference type="PROSITE" id="PS51257">
    <property type="entry name" value="PROKAR_LIPOPROTEIN"/>
    <property type="match status" value="1"/>
</dbReference>
<dbReference type="EMBL" id="CP032418">
    <property type="protein sequence ID" value="AYC28435.1"/>
    <property type="molecule type" value="Genomic_DNA"/>
</dbReference>
<feature type="chain" id="PRO_5039464539" evidence="1">
    <location>
        <begin position="19"/>
        <end position="161"/>
    </location>
</feature>
<evidence type="ECO:0000256" key="1">
    <source>
        <dbReference type="SAM" id="SignalP"/>
    </source>
</evidence>
<gene>
    <name evidence="3" type="ORF">D3873_00570</name>
</gene>
<feature type="signal peptide" evidence="1">
    <location>
        <begin position="1"/>
        <end position="18"/>
    </location>
</feature>
<dbReference type="AlphaFoldDB" id="A0A385YP37"/>